<dbReference type="PROSITE" id="PS51829">
    <property type="entry name" value="P_HOMO_B"/>
    <property type="match status" value="1"/>
</dbReference>
<feature type="region of interest" description="Disordered" evidence="3">
    <location>
        <begin position="43"/>
        <end position="96"/>
    </location>
</feature>
<dbReference type="GO" id="GO:0006508">
    <property type="term" value="P:proteolysis"/>
    <property type="evidence" value="ECO:0007669"/>
    <property type="project" value="UniProtKB-KW"/>
</dbReference>
<feature type="compositionally biased region" description="Polar residues" evidence="3">
    <location>
        <begin position="57"/>
        <end position="66"/>
    </location>
</feature>
<name>A0AAU8MSG2_9GAMM</name>
<evidence type="ECO:0000256" key="3">
    <source>
        <dbReference type="SAM" id="MobiDB-lite"/>
    </source>
</evidence>
<protein>
    <submittedName>
        <fullName evidence="5">Proprotein convertase P-domain-containing protein</fullName>
    </submittedName>
</protein>
<evidence type="ECO:0000256" key="1">
    <source>
        <dbReference type="ARBA" id="ARBA00022670"/>
    </source>
</evidence>
<reference evidence="5" key="1">
    <citation type="submission" date="2024-06" db="EMBL/GenBank/DDBJ databases">
        <authorList>
            <person name="Li S."/>
        </authorList>
    </citation>
    <scope>NUCLEOTIDE SEQUENCE</scope>
    <source>
        <strain evidence="5">SR10</strain>
    </source>
</reference>
<dbReference type="GO" id="GO:0004252">
    <property type="term" value="F:serine-type endopeptidase activity"/>
    <property type="evidence" value="ECO:0007669"/>
    <property type="project" value="InterPro"/>
</dbReference>
<keyword evidence="1" id="KW-0645">Protease</keyword>
<keyword evidence="2" id="KW-0378">Hydrolase</keyword>
<evidence type="ECO:0000256" key="2">
    <source>
        <dbReference type="ARBA" id="ARBA00022801"/>
    </source>
</evidence>
<accession>A0AAU8MSG2</accession>
<dbReference type="Pfam" id="PF01483">
    <property type="entry name" value="P_proprotein"/>
    <property type="match status" value="1"/>
</dbReference>
<dbReference type="EMBL" id="CP159925">
    <property type="protein sequence ID" value="XCO73783.1"/>
    <property type="molecule type" value="Genomic_DNA"/>
</dbReference>
<dbReference type="SUPFAM" id="SSF49785">
    <property type="entry name" value="Galactose-binding domain-like"/>
    <property type="match status" value="1"/>
</dbReference>
<proteinExistence type="predicted"/>
<dbReference type="InterPro" id="IPR002884">
    <property type="entry name" value="P_dom"/>
</dbReference>
<feature type="compositionally biased region" description="Basic and acidic residues" evidence="3">
    <location>
        <begin position="87"/>
        <end position="96"/>
    </location>
</feature>
<dbReference type="Gene3D" id="2.60.120.260">
    <property type="entry name" value="Galactose-binding domain-like"/>
    <property type="match status" value="1"/>
</dbReference>
<evidence type="ECO:0000259" key="4">
    <source>
        <dbReference type="PROSITE" id="PS51829"/>
    </source>
</evidence>
<evidence type="ECO:0000313" key="5">
    <source>
        <dbReference type="EMBL" id="XCO73783.1"/>
    </source>
</evidence>
<gene>
    <name evidence="5" type="ORF">ABU614_15485</name>
</gene>
<sequence length="737" mass="78029">MSRDSRSGETPRICPNRPVVKLCTGSRSCLGFGGRRLRPSLRLSRLTPLLQGRQARTAATNQQGRSGASRDADHAAAARSAHANRARPHEVDDRSPHLARTVPQARSFIANHAGPLNRPIGVLGRSPRLTAPATRGRRRHPSFRSGLMAIPLRRLRAVAQCVCVLAGLALATTNVASAQTKTPPAGKTAGDFRIGVEPRIVSSSRESSVATFVVLDSIDRFEKAAALTVSNLPAGVSAKFAPAALAATANGSSRSKLTLNVAADAAVGTYPITVIGRSGDLVRSTTVDLVVTADAGYKLVLSGTQHVTPIGGSSQLPVTVVGTAFNAPVTLGVSGLPAGVRAAFGLNPVYPGAKAAVNSTLTLQASAQAVQGVYPLTITGTSGGTVRSARIDLYVNPAPDFTLWTVGRSRALVAVTQQAGISGWLEINARPLHAWNQPIAFSMEDLPAGVNARFSPAVVDPYGPTSIAFTAGADAAPGIYQANVVATAASTTHRLPVQVTVLPYIDPNRLPNELTRVGMSLRAGESLLFNIMKPEGYAPGFYLNTQVGFGTGRGTLYVREGAPPTDSEFHCRTSGLWSTFCRVERNPQAEFPLTYFLRLKADTDIEGASVMAAYGADYDARPRALFANPTDYLINDNTVIESPLTVGGANGNGGIARVSYRVSHPHRSDLKIELIAPDGRAYLLRDHHNGPINPSPELRLDLTDQVANGVWKLRVTDDVLGGSGTLLHWTLDFFRMP</sequence>
<feature type="domain" description="P/Homo B" evidence="4">
    <location>
        <begin position="620"/>
        <end position="737"/>
    </location>
</feature>
<organism evidence="5">
    <name type="scientific">Lysobacter firmicutimachus</name>
    <dbReference type="NCBI Taxonomy" id="1792846"/>
    <lineage>
        <taxon>Bacteria</taxon>
        <taxon>Pseudomonadati</taxon>
        <taxon>Pseudomonadota</taxon>
        <taxon>Gammaproteobacteria</taxon>
        <taxon>Lysobacterales</taxon>
        <taxon>Lysobacteraceae</taxon>
        <taxon>Lysobacter</taxon>
    </lineage>
</organism>
<dbReference type="InterPro" id="IPR008979">
    <property type="entry name" value="Galactose-bd-like_sf"/>
</dbReference>
<feature type="region of interest" description="Disordered" evidence="3">
    <location>
        <begin position="119"/>
        <end position="140"/>
    </location>
</feature>
<dbReference type="AlphaFoldDB" id="A0AAU8MSG2"/>
<dbReference type="Gene3D" id="2.60.120.380">
    <property type="match status" value="1"/>
</dbReference>
<dbReference type="RefSeq" id="WP_363796673.1">
    <property type="nucleotide sequence ID" value="NZ_CP159925.1"/>
</dbReference>